<evidence type="ECO:0000313" key="2">
    <source>
        <dbReference type="Proteomes" id="UP000003688"/>
    </source>
</evidence>
<evidence type="ECO:0008006" key="3">
    <source>
        <dbReference type="Google" id="ProtNLM"/>
    </source>
</evidence>
<proteinExistence type="predicted"/>
<reference evidence="1 2" key="1">
    <citation type="journal article" date="2011" name="J. Bacteriol.">
        <title>Genome sequence of 'Pedosphaera parvula' Ellin514, an aerobic Verrucomicrobial isolate from pasture soil.</title>
        <authorList>
            <person name="Kant R."/>
            <person name="van Passel M.W."/>
            <person name="Sangwan P."/>
            <person name="Palva A."/>
            <person name="Lucas S."/>
            <person name="Copeland A."/>
            <person name="Lapidus A."/>
            <person name="Glavina Del Rio T."/>
            <person name="Dalin E."/>
            <person name="Tice H."/>
            <person name="Bruce D."/>
            <person name="Goodwin L."/>
            <person name="Pitluck S."/>
            <person name="Chertkov O."/>
            <person name="Larimer F.W."/>
            <person name="Land M.L."/>
            <person name="Hauser L."/>
            <person name="Brettin T.S."/>
            <person name="Detter J.C."/>
            <person name="Han S."/>
            <person name="de Vos W.M."/>
            <person name="Janssen P.H."/>
            <person name="Smidt H."/>
        </authorList>
    </citation>
    <scope>NUCLEOTIDE SEQUENCE [LARGE SCALE GENOMIC DNA]</scope>
    <source>
        <strain evidence="1 2">Ellin514</strain>
    </source>
</reference>
<dbReference type="Pfam" id="PF09720">
    <property type="entry name" value="Unstab_antitox"/>
    <property type="match status" value="1"/>
</dbReference>
<dbReference type="EMBL" id="ABOX02000008">
    <property type="protein sequence ID" value="EEF61754.1"/>
    <property type="molecule type" value="Genomic_DNA"/>
</dbReference>
<dbReference type="RefSeq" id="WP_007414288.1">
    <property type="nucleotide sequence ID" value="NZ_ABOX02000008.1"/>
</dbReference>
<dbReference type="InterPro" id="IPR013406">
    <property type="entry name" value="CHP02574_addiction_mod"/>
</dbReference>
<accession>B9XEP0</accession>
<comment type="caution">
    <text evidence="1">The sequence shown here is derived from an EMBL/GenBank/DDBJ whole genome shotgun (WGS) entry which is preliminary data.</text>
</comment>
<dbReference type="STRING" id="320771.Cflav_PD4794"/>
<organism evidence="1 2">
    <name type="scientific">Pedosphaera parvula (strain Ellin514)</name>
    <dbReference type="NCBI Taxonomy" id="320771"/>
    <lineage>
        <taxon>Bacteria</taxon>
        <taxon>Pseudomonadati</taxon>
        <taxon>Verrucomicrobiota</taxon>
        <taxon>Pedosphaerae</taxon>
        <taxon>Pedosphaerales</taxon>
        <taxon>Pedosphaeraceae</taxon>
        <taxon>Pedosphaera</taxon>
    </lineage>
</organism>
<dbReference type="AlphaFoldDB" id="B9XEP0"/>
<gene>
    <name evidence="1" type="ORF">Cflav_PD4794</name>
</gene>
<protein>
    <recommendedName>
        <fullName evidence="3">Addiction module component, TIGR02574 family</fullName>
    </recommendedName>
</protein>
<dbReference type="Proteomes" id="UP000003688">
    <property type="component" value="Unassembled WGS sequence"/>
</dbReference>
<evidence type="ECO:0000313" key="1">
    <source>
        <dbReference type="EMBL" id="EEF61754.1"/>
    </source>
</evidence>
<keyword evidence="2" id="KW-1185">Reference proteome</keyword>
<sequence length="72" mass="8482">MDINLPLDQMTREEKLRLMEAIRADLSRHDEQVESPGWHEGELCERDDKLKSVGELPVDWETAKTHLRDRLV</sequence>
<name>B9XEP0_PEDPL</name>